<dbReference type="SUPFAM" id="SSF48452">
    <property type="entry name" value="TPR-like"/>
    <property type="match status" value="1"/>
</dbReference>
<dbReference type="GO" id="GO:0051879">
    <property type="term" value="F:Hsp90 protein binding"/>
    <property type="evidence" value="ECO:0007669"/>
    <property type="project" value="TreeGrafter"/>
</dbReference>
<evidence type="ECO:0000313" key="5">
    <source>
        <dbReference type="EMBL" id="KAF2273389.1"/>
    </source>
</evidence>
<accession>A0A6A6JDX4</accession>
<gene>
    <name evidence="5" type="ORF">EI97DRAFT_424295</name>
</gene>
<evidence type="ECO:0000259" key="4">
    <source>
        <dbReference type="PROSITE" id="PS50181"/>
    </source>
</evidence>
<dbReference type="Gene3D" id="1.25.40.10">
    <property type="entry name" value="Tetratricopeptide repeat domain"/>
    <property type="match status" value="1"/>
</dbReference>
<dbReference type="Gene3D" id="3.80.10.10">
    <property type="entry name" value="Ribonuclease Inhibitor"/>
    <property type="match status" value="2"/>
</dbReference>
<dbReference type="Pfam" id="PF12937">
    <property type="entry name" value="F-box-like"/>
    <property type="match status" value="1"/>
</dbReference>
<dbReference type="PROSITE" id="PS50005">
    <property type="entry name" value="TPR"/>
    <property type="match status" value="1"/>
</dbReference>
<dbReference type="SMART" id="SM00256">
    <property type="entry name" value="FBOX"/>
    <property type="match status" value="1"/>
</dbReference>
<dbReference type="AlphaFoldDB" id="A0A6A6JDX4"/>
<dbReference type="InterPro" id="IPR001810">
    <property type="entry name" value="F-box_dom"/>
</dbReference>
<dbReference type="EMBL" id="ML986510">
    <property type="protein sequence ID" value="KAF2273389.1"/>
    <property type="molecule type" value="Genomic_DNA"/>
</dbReference>
<dbReference type="PANTHER" id="PTHR22904">
    <property type="entry name" value="TPR REPEAT CONTAINING PROTEIN"/>
    <property type="match status" value="1"/>
</dbReference>
<keyword evidence="1" id="KW-0677">Repeat</keyword>
<dbReference type="InterPro" id="IPR036047">
    <property type="entry name" value="F-box-like_dom_sf"/>
</dbReference>
<dbReference type="Proteomes" id="UP000800097">
    <property type="component" value="Unassembled WGS sequence"/>
</dbReference>
<evidence type="ECO:0000313" key="6">
    <source>
        <dbReference type="Proteomes" id="UP000800097"/>
    </source>
</evidence>
<dbReference type="InterPro" id="IPR019734">
    <property type="entry name" value="TPR_rpt"/>
</dbReference>
<evidence type="ECO:0000256" key="2">
    <source>
        <dbReference type="ARBA" id="ARBA00022803"/>
    </source>
</evidence>
<dbReference type="OrthoDB" id="629492at2759"/>
<dbReference type="InterPro" id="IPR032675">
    <property type="entry name" value="LRR_dom_sf"/>
</dbReference>
<feature type="domain" description="F-box" evidence="4">
    <location>
        <begin position="132"/>
        <end position="179"/>
    </location>
</feature>
<proteinExistence type="predicted"/>
<dbReference type="InterPro" id="IPR011990">
    <property type="entry name" value="TPR-like_helical_dom_sf"/>
</dbReference>
<dbReference type="SMART" id="SM00028">
    <property type="entry name" value="TPR"/>
    <property type="match status" value="3"/>
</dbReference>
<dbReference type="GeneID" id="54550310"/>
<feature type="repeat" description="TPR" evidence="3">
    <location>
        <begin position="7"/>
        <end position="40"/>
    </location>
</feature>
<reference evidence="5" key="1">
    <citation type="journal article" date="2020" name="Stud. Mycol.">
        <title>101 Dothideomycetes genomes: a test case for predicting lifestyles and emergence of pathogens.</title>
        <authorList>
            <person name="Haridas S."/>
            <person name="Albert R."/>
            <person name="Binder M."/>
            <person name="Bloem J."/>
            <person name="Labutti K."/>
            <person name="Salamov A."/>
            <person name="Andreopoulos B."/>
            <person name="Baker S."/>
            <person name="Barry K."/>
            <person name="Bills G."/>
            <person name="Bluhm B."/>
            <person name="Cannon C."/>
            <person name="Castanera R."/>
            <person name="Culley D."/>
            <person name="Daum C."/>
            <person name="Ezra D."/>
            <person name="Gonzalez J."/>
            <person name="Henrissat B."/>
            <person name="Kuo A."/>
            <person name="Liang C."/>
            <person name="Lipzen A."/>
            <person name="Lutzoni F."/>
            <person name="Magnuson J."/>
            <person name="Mondo S."/>
            <person name="Nolan M."/>
            <person name="Ohm R."/>
            <person name="Pangilinan J."/>
            <person name="Park H.-J."/>
            <person name="Ramirez L."/>
            <person name="Alfaro M."/>
            <person name="Sun H."/>
            <person name="Tritt A."/>
            <person name="Yoshinaga Y."/>
            <person name="Zwiers L.-H."/>
            <person name="Turgeon B."/>
            <person name="Goodwin S."/>
            <person name="Spatafora J."/>
            <person name="Crous P."/>
            <person name="Grigoriev I."/>
        </authorList>
    </citation>
    <scope>NUCLEOTIDE SEQUENCE</scope>
    <source>
        <strain evidence="5">CBS 379.55</strain>
    </source>
</reference>
<protein>
    <submittedName>
        <fullName evidence="5">RNI-like protein</fullName>
    </submittedName>
</protein>
<dbReference type="PROSITE" id="PS50181">
    <property type="entry name" value="FBOX"/>
    <property type="match status" value="1"/>
</dbReference>
<dbReference type="RefSeq" id="XP_033650928.1">
    <property type="nucleotide sequence ID" value="XM_033797135.1"/>
</dbReference>
<dbReference type="SUPFAM" id="SSF81383">
    <property type="entry name" value="F-box domain"/>
    <property type="match status" value="1"/>
</dbReference>
<organism evidence="5 6">
    <name type="scientific">Westerdykella ornata</name>
    <dbReference type="NCBI Taxonomy" id="318751"/>
    <lineage>
        <taxon>Eukaryota</taxon>
        <taxon>Fungi</taxon>
        <taxon>Dikarya</taxon>
        <taxon>Ascomycota</taxon>
        <taxon>Pezizomycotina</taxon>
        <taxon>Dothideomycetes</taxon>
        <taxon>Pleosporomycetidae</taxon>
        <taxon>Pleosporales</taxon>
        <taxon>Sporormiaceae</taxon>
        <taxon>Westerdykella</taxon>
    </lineage>
</organism>
<name>A0A6A6JDX4_WESOR</name>
<dbReference type="PANTHER" id="PTHR22904:SF523">
    <property type="entry name" value="STRESS-INDUCED-PHOSPHOPROTEIN 1"/>
    <property type="match status" value="1"/>
</dbReference>
<sequence length="586" mass="66787">MVRTMSSDEYRALGRAYYKEKKYDQAVESFTEGINVVDTPSVSQFDERAASYEKLENFNAALKDGRTMIQIDKKNVKGYLRTGNLLQKTDKPEKALEIYKYGMKHVVDSKDFKILQELHDKLTRQLSPPKSIDPLTMLPVEIAKMIIDYLSFKNMVNCLRVSKGWRAFLTRCPDLWIDIDLSGARKDVSRAFMRNAVRYSQNKVQRLSIYRFRHDDMLGNIGAVCRDLSDVTFISGMLMSKSILDLVRRASRLKNIRLYTAVALDTVSEILNSCPVLEYAIFDQVTGFCEAPGRFFPNRRYLQLRKPLKNLHTLEIKDVHHTTPPSLHPTDDILKFTPALSTLRLWRFVPAFPQGIGDLSPFPLTHLKLESCRGLTGLPRTLKHLDLEGTGGIDEPFWRLTNDYLPLLTHLRLSSWHLIWGGAALEAGIHHLLDHEIDTHGDKVPIRDFSKVTNLESLILDSCVFIEEGADLFSRGNGFLGNSRRVLTNSLQHLEISNQLVTDEHIDQLLKWELNALHTVNFPKTKITGAGVKRLIDTLPKLRSLNVDYCESITSHDICDYAAKRGIKISMKRSNAANGKKVRYGN</sequence>
<evidence type="ECO:0000256" key="1">
    <source>
        <dbReference type="ARBA" id="ARBA00022737"/>
    </source>
</evidence>
<dbReference type="SUPFAM" id="SSF52047">
    <property type="entry name" value="RNI-like"/>
    <property type="match status" value="1"/>
</dbReference>
<evidence type="ECO:0000256" key="3">
    <source>
        <dbReference type="PROSITE-ProRule" id="PRU00339"/>
    </source>
</evidence>
<dbReference type="Gene3D" id="1.20.1280.50">
    <property type="match status" value="1"/>
</dbReference>
<keyword evidence="2 3" id="KW-0802">TPR repeat</keyword>
<keyword evidence="6" id="KW-1185">Reference proteome</keyword>